<organism evidence="1 2">
    <name type="scientific">Haloarcula saliterrae</name>
    <dbReference type="NCBI Taxonomy" id="2950534"/>
    <lineage>
        <taxon>Archaea</taxon>
        <taxon>Methanobacteriati</taxon>
        <taxon>Methanobacteriota</taxon>
        <taxon>Stenosarchaea group</taxon>
        <taxon>Halobacteria</taxon>
        <taxon>Halobacteriales</taxon>
        <taxon>Haloarculaceae</taxon>
        <taxon>Haloarcula</taxon>
    </lineage>
</organism>
<gene>
    <name evidence="1" type="ORF">NDI56_17245</name>
</gene>
<accession>A0ABU2FFV7</accession>
<name>A0ABU2FFV7_9EURY</name>
<protein>
    <submittedName>
        <fullName evidence="1">Uncharacterized protein</fullName>
    </submittedName>
</protein>
<keyword evidence="2" id="KW-1185">Reference proteome</keyword>
<evidence type="ECO:0000313" key="2">
    <source>
        <dbReference type="Proteomes" id="UP001259659"/>
    </source>
</evidence>
<dbReference type="EMBL" id="JAMQON010000005">
    <property type="protein sequence ID" value="MDS0261148.1"/>
    <property type="molecule type" value="Genomic_DNA"/>
</dbReference>
<evidence type="ECO:0000313" key="1">
    <source>
        <dbReference type="EMBL" id="MDS0261148.1"/>
    </source>
</evidence>
<reference evidence="1 2" key="1">
    <citation type="submission" date="2022-06" db="EMBL/GenBank/DDBJ databases">
        <title>Haloarcula sp. a new haloarchaeum isolate from saline soil.</title>
        <authorList>
            <person name="Strakova D."/>
            <person name="Galisteo C."/>
            <person name="Sanchez-Porro C."/>
            <person name="Ventosa A."/>
        </authorList>
    </citation>
    <scope>NUCLEOTIDE SEQUENCE [LARGE SCALE GENOMIC DNA]</scope>
    <source>
        <strain evidence="1 2">S1CR25-12</strain>
    </source>
</reference>
<comment type="caution">
    <text evidence="1">The sequence shown here is derived from an EMBL/GenBank/DDBJ whole genome shotgun (WGS) entry which is preliminary data.</text>
</comment>
<sequence>MYLLVCEVLATLGLVRLRELTGIFPWCDSLFFGADCRDRWAIVVDLFDDVVGCGGDELTTRIVESLSPGTRKNRFIRDAVEAECVRKFWLLPECSVALARDLPIEKQANHPVERIGSWMPGGIPIVECVKWAVQ</sequence>
<dbReference type="Proteomes" id="UP001259659">
    <property type="component" value="Unassembled WGS sequence"/>
</dbReference>
<proteinExistence type="predicted"/>